<evidence type="ECO:0000313" key="3">
    <source>
        <dbReference type="Proteomes" id="UP000532273"/>
    </source>
</evidence>
<reference evidence="1" key="1">
    <citation type="journal article" date="2014" name="Int. J. Syst. Evol. Microbiol.">
        <title>Complete genome of a new Firmicutes species belonging to the dominant human colonic microbiota ('Ruminococcus bicirculans') reveals two chromosomes and a selective capacity to utilize plant glucans.</title>
        <authorList>
            <consortium name="NISC Comparative Sequencing Program"/>
            <person name="Wegmann U."/>
            <person name="Louis P."/>
            <person name="Goesmann A."/>
            <person name="Henrissat B."/>
            <person name="Duncan S.H."/>
            <person name="Flint H.J."/>
        </authorList>
    </citation>
    <scope>NUCLEOTIDE SEQUENCE</scope>
    <source>
        <strain evidence="1">CGMCC 1.15287</strain>
    </source>
</reference>
<reference evidence="2 3" key="3">
    <citation type="submission" date="2020-08" db="EMBL/GenBank/DDBJ databases">
        <title>Genomic Encyclopedia of Type Strains, Phase IV (KMG-IV): sequencing the most valuable type-strain genomes for metagenomic binning, comparative biology and taxonomic classification.</title>
        <authorList>
            <person name="Goeker M."/>
        </authorList>
    </citation>
    <scope>NUCLEOTIDE SEQUENCE [LARGE SCALE GENOMIC DNA]</scope>
    <source>
        <strain evidence="2 3">DSM 100774</strain>
    </source>
</reference>
<sequence>MDLFTSLVSELKAGDQFKHLDFDELYEVYEVNKSGVWYFAVNYPALRDDGTMPRNYVRVIRYTRFHEQVTIMPNKAEVLNRNFRIYGRSETYLGLNCRRCVDTYPESLSNCPVCGAELTTAVKF</sequence>
<comment type="caution">
    <text evidence="2">The sequence shown here is derived from an EMBL/GenBank/DDBJ whole genome shotgun (WGS) entry which is preliminary data.</text>
</comment>
<dbReference type="Proteomes" id="UP000642938">
    <property type="component" value="Unassembled WGS sequence"/>
</dbReference>
<name>A0A7W6K9C2_9SPHI</name>
<reference evidence="4" key="2">
    <citation type="journal article" date="2019" name="Int. J. Syst. Evol. Microbiol.">
        <title>The Global Catalogue of Microorganisms (GCM) 10K type strain sequencing project: providing services to taxonomists for standard genome sequencing and annotation.</title>
        <authorList>
            <consortium name="The Broad Institute Genomics Platform"/>
            <consortium name="The Broad Institute Genome Sequencing Center for Infectious Disease"/>
            <person name="Wu L."/>
            <person name="Ma J."/>
        </authorList>
    </citation>
    <scope>NUCLEOTIDE SEQUENCE [LARGE SCALE GENOMIC DNA]</scope>
    <source>
        <strain evidence="4">CGMCC 1.15287</strain>
    </source>
</reference>
<accession>A0A7W6K9C2</accession>
<protein>
    <submittedName>
        <fullName evidence="2">Uncharacterized protein</fullName>
    </submittedName>
</protein>
<evidence type="ECO:0000313" key="2">
    <source>
        <dbReference type="EMBL" id="MBB4106636.1"/>
    </source>
</evidence>
<proteinExistence type="predicted"/>
<dbReference type="RefSeq" id="WP_183759885.1">
    <property type="nucleotide sequence ID" value="NZ_BMHZ01000002.1"/>
</dbReference>
<reference evidence="1" key="4">
    <citation type="submission" date="2024-05" db="EMBL/GenBank/DDBJ databases">
        <authorList>
            <person name="Sun Q."/>
            <person name="Zhou Y."/>
        </authorList>
    </citation>
    <scope>NUCLEOTIDE SEQUENCE</scope>
    <source>
        <strain evidence="1">CGMCC 1.15287</strain>
    </source>
</reference>
<dbReference type="EMBL" id="BMHZ01000002">
    <property type="protein sequence ID" value="GGH02872.1"/>
    <property type="molecule type" value="Genomic_DNA"/>
</dbReference>
<dbReference type="EMBL" id="JACIEF010000001">
    <property type="protein sequence ID" value="MBB4106636.1"/>
    <property type="molecule type" value="Genomic_DNA"/>
</dbReference>
<evidence type="ECO:0000313" key="1">
    <source>
        <dbReference type="EMBL" id="GGH02872.1"/>
    </source>
</evidence>
<gene>
    <name evidence="1" type="ORF">GCM10007422_17560</name>
    <name evidence="2" type="ORF">GGQ60_000596</name>
</gene>
<dbReference type="AlphaFoldDB" id="A0A7W6K9C2"/>
<dbReference type="Proteomes" id="UP000532273">
    <property type="component" value="Unassembled WGS sequence"/>
</dbReference>
<organism evidence="2 3">
    <name type="scientific">Pedobacter zeae</name>
    <dbReference type="NCBI Taxonomy" id="1737356"/>
    <lineage>
        <taxon>Bacteria</taxon>
        <taxon>Pseudomonadati</taxon>
        <taxon>Bacteroidota</taxon>
        <taxon>Sphingobacteriia</taxon>
        <taxon>Sphingobacteriales</taxon>
        <taxon>Sphingobacteriaceae</taxon>
        <taxon>Pedobacter</taxon>
    </lineage>
</organism>
<keyword evidence="4" id="KW-1185">Reference proteome</keyword>
<evidence type="ECO:0000313" key="4">
    <source>
        <dbReference type="Proteomes" id="UP000642938"/>
    </source>
</evidence>